<evidence type="ECO:0000256" key="5">
    <source>
        <dbReference type="ARBA" id="ARBA00023049"/>
    </source>
</evidence>
<feature type="domain" description="Peptidase M48" evidence="8">
    <location>
        <begin position="181"/>
        <end position="351"/>
    </location>
</feature>
<protein>
    <submittedName>
        <fullName evidence="9">Putative Peptidase, family M48</fullName>
        <ecNumber evidence="9">3.4.24.-</ecNumber>
    </submittedName>
</protein>
<evidence type="ECO:0000256" key="2">
    <source>
        <dbReference type="ARBA" id="ARBA00022723"/>
    </source>
</evidence>
<dbReference type="OrthoDB" id="9810445at2"/>
<dbReference type="Gene3D" id="3.30.2010.10">
    <property type="entry name" value="Metalloproteases ('zincins'), catalytic domain"/>
    <property type="match status" value="1"/>
</dbReference>
<comment type="similarity">
    <text evidence="6">Belongs to the peptidase M48 family.</text>
</comment>
<accession>A0A0S4LH16</accession>
<proteinExistence type="inferred from homology"/>
<evidence type="ECO:0000256" key="4">
    <source>
        <dbReference type="ARBA" id="ARBA00022833"/>
    </source>
</evidence>
<dbReference type="CDD" id="cd07332">
    <property type="entry name" value="M48C_Oma1_like"/>
    <property type="match status" value="1"/>
</dbReference>
<dbReference type="PANTHER" id="PTHR22726">
    <property type="entry name" value="METALLOENDOPEPTIDASE OMA1"/>
    <property type="match status" value="1"/>
</dbReference>
<dbReference type="STRING" id="1742972.COMA1_20699"/>
<keyword evidence="7" id="KW-0812">Transmembrane</keyword>
<dbReference type="EC" id="3.4.24.-" evidence="9"/>
<comment type="cofactor">
    <cofactor evidence="6">
        <name>Zn(2+)</name>
        <dbReference type="ChEBI" id="CHEBI:29105"/>
    </cofactor>
    <text evidence="6">Binds 1 zinc ion per subunit.</text>
</comment>
<name>A0A0S4LH16_9BACT</name>
<evidence type="ECO:0000256" key="1">
    <source>
        <dbReference type="ARBA" id="ARBA00022670"/>
    </source>
</evidence>
<dbReference type="GO" id="GO:0004222">
    <property type="term" value="F:metalloendopeptidase activity"/>
    <property type="evidence" value="ECO:0007669"/>
    <property type="project" value="InterPro"/>
</dbReference>
<keyword evidence="10" id="KW-1185">Reference proteome</keyword>
<keyword evidence="4 6" id="KW-0862">Zinc</keyword>
<dbReference type="GO" id="GO:0016020">
    <property type="term" value="C:membrane"/>
    <property type="evidence" value="ECO:0007669"/>
    <property type="project" value="TreeGrafter"/>
</dbReference>
<keyword evidence="2" id="KW-0479">Metal-binding</keyword>
<dbReference type="Pfam" id="PF01435">
    <property type="entry name" value="Peptidase_M48"/>
    <property type="match status" value="1"/>
</dbReference>
<dbReference type="InterPro" id="IPR051156">
    <property type="entry name" value="Mito/Outer_Membr_Metalloprot"/>
</dbReference>
<dbReference type="GO" id="GO:0046872">
    <property type="term" value="F:metal ion binding"/>
    <property type="evidence" value="ECO:0007669"/>
    <property type="project" value="UniProtKB-KW"/>
</dbReference>
<sequence length="382" mass="41606">MTELEPNALCFGDEFPAAGAPCLVHVEGQGVTITFLSDHAGAESRSEFVEFSDLTISAGGLDHNQLVAAWLSSAGQRTLYLKGPELIRAFRQAAPAHLSQPLEQAAEQVRQVRQRHRVVWGLVGGSVLAVVLGLWFGSDLLVELAVNRIPVEWEQKLGESAYREFLTGQDVMKDGLAVGAVKEMTQRLASHVPHNPYRFDVTVVKSDVVNAFALPGGYVVVFTGLMKKADSPEEVAGVLAHELNHVLQRHGLERIIKQLGFVAVVSIVLGNPPGLGGVMKQLGIELMTLKFGRAQETEADTTGLDLLHRAKVNPEGMITFFQRLAEKDDGRVEWLSTHPMSSARADHLKARLAEMPKQTPEPFSFEWVKVRDALGVSSGSAP</sequence>
<dbReference type="AlphaFoldDB" id="A0A0S4LH16"/>
<dbReference type="GO" id="GO:0051603">
    <property type="term" value="P:proteolysis involved in protein catabolic process"/>
    <property type="evidence" value="ECO:0007669"/>
    <property type="project" value="TreeGrafter"/>
</dbReference>
<keyword evidence="7" id="KW-1133">Transmembrane helix</keyword>
<dbReference type="Proteomes" id="UP000199032">
    <property type="component" value="Unassembled WGS sequence"/>
</dbReference>
<dbReference type="RefSeq" id="WP_090748774.1">
    <property type="nucleotide sequence ID" value="NZ_CZQA01000008.1"/>
</dbReference>
<organism evidence="9 10">
    <name type="scientific">Candidatus Nitrospira nitrosa</name>
    <dbReference type="NCBI Taxonomy" id="1742972"/>
    <lineage>
        <taxon>Bacteria</taxon>
        <taxon>Pseudomonadati</taxon>
        <taxon>Nitrospirota</taxon>
        <taxon>Nitrospiria</taxon>
        <taxon>Nitrospirales</taxon>
        <taxon>Nitrospiraceae</taxon>
        <taxon>Nitrospira</taxon>
    </lineage>
</organism>
<evidence type="ECO:0000313" key="9">
    <source>
        <dbReference type="EMBL" id="CUS36206.1"/>
    </source>
</evidence>
<dbReference type="PANTHER" id="PTHR22726:SF1">
    <property type="entry name" value="METALLOENDOPEPTIDASE OMA1, MITOCHONDRIAL"/>
    <property type="match status" value="1"/>
</dbReference>
<keyword evidence="1 6" id="KW-0645">Protease</keyword>
<evidence type="ECO:0000256" key="3">
    <source>
        <dbReference type="ARBA" id="ARBA00022801"/>
    </source>
</evidence>
<gene>
    <name evidence="9" type="ORF">COMA1_20699</name>
</gene>
<feature type="transmembrane region" description="Helical" evidence="7">
    <location>
        <begin position="118"/>
        <end position="137"/>
    </location>
</feature>
<keyword evidence="7" id="KW-0472">Membrane</keyword>
<evidence type="ECO:0000256" key="6">
    <source>
        <dbReference type="RuleBase" id="RU003983"/>
    </source>
</evidence>
<reference evidence="9 10" key="1">
    <citation type="submission" date="2015-10" db="EMBL/GenBank/DDBJ databases">
        <authorList>
            <person name="Gilbert D.G."/>
        </authorList>
    </citation>
    <scope>NUCLEOTIDE SEQUENCE [LARGE SCALE GENOMIC DNA]</scope>
    <source>
        <strain evidence="9">COMA1</strain>
    </source>
</reference>
<dbReference type="InterPro" id="IPR001915">
    <property type="entry name" value="Peptidase_M48"/>
</dbReference>
<evidence type="ECO:0000256" key="7">
    <source>
        <dbReference type="SAM" id="Phobius"/>
    </source>
</evidence>
<evidence type="ECO:0000259" key="8">
    <source>
        <dbReference type="Pfam" id="PF01435"/>
    </source>
</evidence>
<evidence type="ECO:0000313" key="10">
    <source>
        <dbReference type="Proteomes" id="UP000199032"/>
    </source>
</evidence>
<keyword evidence="3 6" id="KW-0378">Hydrolase</keyword>
<keyword evidence="5 6" id="KW-0482">Metalloprotease</keyword>
<dbReference type="EMBL" id="CZQA01000008">
    <property type="protein sequence ID" value="CUS36206.1"/>
    <property type="molecule type" value="Genomic_DNA"/>
</dbReference>